<proteinExistence type="predicted"/>
<organism evidence="1 2">
    <name type="scientific">Pseudobutyrivibrio ruminis</name>
    <dbReference type="NCBI Taxonomy" id="46206"/>
    <lineage>
        <taxon>Bacteria</taxon>
        <taxon>Bacillati</taxon>
        <taxon>Bacillota</taxon>
        <taxon>Clostridia</taxon>
        <taxon>Lachnospirales</taxon>
        <taxon>Lachnospiraceae</taxon>
        <taxon>Pseudobutyrivibrio</taxon>
    </lineage>
</organism>
<name>A0A927UAY4_9FIRM</name>
<accession>A0A927UAY4</accession>
<protein>
    <submittedName>
        <fullName evidence="1">Uncharacterized protein</fullName>
    </submittedName>
</protein>
<reference evidence="1" key="1">
    <citation type="submission" date="2019-04" db="EMBL/GenBank/DDBJ databases">
        <title>Evolution of Biomass-Degrading Anaerobic Consortia Revealed by Metagenomics.</title>
        <authorList>
            <person name="Peng X."/>
        </authorList>
    </citation>
    <scope>NUCLEOTIDE SEQUENCE</scope>
    <source>
        <strain evidence="1">SIG311</strain>
    </source>
</reference>
<dbReference type="EMBL" id="SVER01000030">
    <property type="protein sequence ID" value="MBE5920331.1"/>
    <property type="molecule type" value="Genomic_DNA"/>
</dbReference>
<dbReference type="AlphaFoldDB" id="A0A927UAY4"/>
<evidence type="ECO:0000313" key="2">
    <source>
        <dbReference type="Proteomes" id="UP000766246"/>
    </source>
</evidence>
<comment type="caution">
    <text evidence="1">The sequence shown here is derived from an EMBL/GenBank/DDBJ whole genome shotgun (WGS) entry which is preliminary data.</text>
</comment>
<evidence type="ECO:0000313" key="1">
    <source>
        <dbReference type="EMBL" id="MBE5920331.1"/>
    </source>
</evidence>
<dbReference type="Proteomes" id="UP000766246">
    <property type="component" value="Unassembled WGS sequence"/>
</dbReference>
<sequence length="111" mass="12952">MSNQERLKELKRKNNNQSVCSKWNNNGLILSVEDFIDVEKTLKVQEIILKKLDDIDECEQSEIYNDEADVLIRYRAKVLSNINENDEYIFFEKDAVKNGAVKLKGSIIKEK</sequence>
<gene>
    <name evidence="1" type="ORF">E7272_10885</name>
</gene>